<reference evidence="1" key="1">
    <citation type="submission" date="2021-12" db="EMBL/GenBank/DDBJ databases">
        <title>Enterovibrio ZSDZ35 sp. nov. and Enterovibrio ZSDZ42 sp. nov., isolated from coastal seawater in Qingdao.</title>
        <authorList>
            <person name="Zhang P."/>
        </authorList>
    </citation>
    <scope>NUCLEOTIDE SEQUENCE</scope>
    <source>
        <strain evidence="1">ZSDZ42</strain>
    </source>
</reference>
<evidence type="ECO:0000313" key="1">
    <source>
        <dbReference type="EMBL" id="MDD1796272.1"/>
    </source>
</evidence>
<protein>
    <submittedName>
        <fullName evidence="1">Uncharacterized protein</fullName>
    </submittedName>
</protein>
<dbReference type="EMBL" id="JAJUBC010000049">
    <property type="protein sequence ID" value="MDD1796272.1"/>
    <property type="molecule type" value="Genomic_DNA"/>
</dbReference>
<organism evidence="1 2">
    <name type="scientific">Enterovibrio gelatinilyticus</name>
    <dbReference type="NCBI Taxonomy" id="2899819"/>
    <lineage>
        <taxon>Bacteria</taxon>
        <taxon>Pseudomonadati</taxon>
        <taxon>Pseudomonadota</taxon>
        <taxon>Gammaproteobacteria</taxon>
        <taxon>Vibrionales</taxon>
        <taxon>Vibrionaceae</taxon>
        <taxon>Enterovibrio</taxon>
    </lineage>
</organism>
<accession>A0ABT5R9U6</accession>
<gene>
    <name evidence="1" type="ORF">LRP50_24435</name>
</gene>
<sequence length="85" mass="10118">MEKYYWYSQCVNCNQGRLILTEDTTNKRMYLHCEECERGWLNPQEAHDNSKGFLALEEDFETDNPNIETITIYGWKSIAMHSFSE</sequence>
<dbReference type="Proteomes" id="UP001149400">
    <property type="component" value="Unassembled WGS sequence"/>
</dbReference>
<name>A0ABT5R9U6_9GAMM</name>
<proteinExistence type="predicted"/>
<comment type="caution">
    <text evidence="1">The sequence shown here is derived from an EMBL/GenBank/DDBJ whole genome shotgun (WGS) entry which is preliminary data.</text>
</comment>
<keyword evidence="2" id="KW-1185">Reference proteome</keyword>
<evidence type="ECO:0000313" key="2">
    <source>
        <dbReference type="Proteomes" id="UP001149400"/>
    </source>
</evidence>
<dbReference type="RefSeq" id="WP_274167026.1">
    <property type="nucleotide sequence ID" value="NZ_JAJUBC010000049.1"/>
</dbReference>